<reference evidence="3 4" key="1">
    <citation type="submission" date="2017-03" db="EMBL/GenBank/DDBJ databases">
        <title>Comparative genomics of honeybee gut symbionts reveal geographically distinct and subgroup specific antibiotic resistance.</title>
        <authorList>
            <person name="Ludvigsen J."/>
            <person name="Porcellato D."/>
            <person name="Labee-Lund T.M."/>
            <person name="Amdam G.V."/>
            <person name="Rudi K."/>
        </authorList>
    </citation>
    <scope>NUCLEOTIDE SEQUENCE [LARGE SCALE GENOMIC DNA]</scope>
    <source>
        <strain evidence="1 4">A-7-12</strain>
        <strain evidence="2 3">A-9-12</strain>
    </source>
</reference>
<sequence length="72" mass="8062">MQTKLVKASIWAKTQFADNSIPNRKTLKKWIEDGKIRGLVDESGSLWVYENEIFGVPPSIMKDVAILVKASA</sequence>
<dbReference type="OrthoDB" id="6627330at2"/>
<protein>
    <recommendedName>
        <fullName evidence="5">Excisionase</fullName>
    </recommendedName>
</protein>
<comment type="caution">
    <text evidence="1">The sequence shown here is derived from an EMBL/GenBank/DDBJ whole genome shotgun (WGS) entry which is preliminary data.</text>
</comment>
<name>A0A242NET4_9GAMM</name>
<keyword evidence="3" id="KW-1185">Reference proteome</keyword>
<dbReference type="EMBL" id="NART01000042">
    <property type="protein sequence ID" value="OTQ09417.1"/>
    <property type="molecule type" value="Genomic_DNA"/>
</dbReference>
<dbReference type="Proteomes" id="UP000194800">
    <property type="component" value="Unassembled WGS sequence"/>
</dbReference>
<dbReference type="EMBL" id="NARP01000033">
    <property type="protein sequence ID" value="OTP98336.1"/>
    <property type="molecule type" value="Genomic_DNA"/>
</dbReference>
<organism evidence="1 4">
    <name type="scientific">Gilliamella apicola</name>
    <dbReference type="NCBI Taxonomy" id="1196095"/>
    <lineage>
        <taxon>Bacteria</taxon>
        <taxon>Pseudomonadati</taxon>
        <taxon>Pseudomonadota</taxon>
        <taxon>Gammaproteobacteria</taxon>
        <taxon>Orbales</taxon>
        <taxon>Orbaceae</taxon>
        <taxon>Gilliamella</taxon>
    </lineage>
</organism>
<dbReference type="RefSeq" id="WP_086301467.1">
    <property type="nucleotide sequence ID" value="NZ_MZNE01000022.1"/>
</dbReference>
<evidence type="ECO:0008006" key="5">
    <source>
        <dbReference type="Google" id="ProtNLM"/>
    </source>
</evidence>
<evidence type="ECO:0000313" key="2">
    <source>
        <dbReference type="EMBL" id="OTQ09417.1"/>
    </source>
</evidence>
<gene>
    <name evidence="2" type="ORF">B6C91_09205</name>
    <name evidence="1" type="ORF">B6D08_11375</name>
</gene>
<evidence type="ECO:0000313" key="4">
    <source>
        <dbReference type="Proteomes" id="UP000194977"/>
    </source>
</evidence>
<accession>A0A242NET4</accession>
<evidence type="ECO:0000313" key="3">
    <source>
        <dbReference type="Proteomes" id="UP000194800"/>
    </source>
</evidence>
<proteinExistence type="predicted"/>
<evidence type="ECO:0000313" key="1">
    <source>
        <dbReference type="EMBL" id="OTP98336.1"/>
    </source>
</evidence>
<dbReference type="AlphaFoldDB" id="A0A242NET4"/>
<dbReference type="Proteomes" id="UP000194977">
    <property type="component" value="Unassembled WGS sequence"/>
</dbReference>